<gene>
    <name evidence="1" type="ORF">CDAR_78171</name>
</gene>
<dbReference type="EMBL" id="BPLQ01007676">
    <property type="protein sequence ID" value="GIY31478.1"/>
    <property type="molecule type" value="Genomic_DNA"/>
</dbReference>
<dbReference type="SUPFAM" id="SSF52058">
    <property type="entry name" value="L domain-like"/>
    <property type="match status" value="1"/>
</dbReference>
<sequence>MRCFLPKEIPDFQAISSSLKILQLDNSRLTQLRGDNLKNLTQLWTLSFANNSIEHVADEVFQVRTPLPPP</sequence>
<protein>
    <submittedName>
        <fullName evidence="1">Uncharacterized protein</fullName>
    </submittedName>
</protein>
<dbReference type="Proteomes" id="UP001054837">
    <property type="component" value="Unassembled WGS sequence"/>
</dbReference>
<comment type="caution">
    <text evidence="1">The sequence shown here is derived from an EMBL/GenBank/DDBJ whole genome shotgun (WGS) entry which is preliminary data.</text>
</comment>
<organism evidence="1 2">
    <name type="scientific">Caerostris darwini</name>
    <dbReference type="NCBI Taxonomy" id="1538125"/>
    <lineage>
        <taxon>Eukaryota</taxon>
        <taxon>Metazoa</taxon>
        <taxon>Ecdysozoa</taxon>
        <taxon>Arthropoda</taxon>
        <taxon>Chelicerata</taxon>
        <taxon>Arachnida</taxon>
        <taxon>Araneae</taxon>
        <taxon>Araneomorphae</taxon>
        <taxon>Entelegynae</taxon>
        <taxon>Araneoidea</taxon>
        <taxon>Araneidae</taxon>
        <taxon>Caerostris</taxon>
    </lineage>
</organism>
<dbReference type="InterPro" id="IPR032675">
    <property type="entry name" value="LRR_dom_sf"/>
</dbReference>
<dbReference type="Pfam" id="PF13855">
    <property type="entry name" value="LRR_8"/>
    <property type="match status" value="1"/>
</dbReference>
<name>A0AAV4SAF1_9ARAC</name>
<proteinExistence type="predicted"/>
<evidence type="ECO:0000313" key="1">
    <source>
        <dbReference type="EMBL" id="GIY31478.1"/>
    </source>
</evidence>
<dbReference type="AlphaFoldDB" id="A0AAV4SAF1"/>
<dbReference type="Gene3D" id="3.80.10.10">
    <property type="entry name" value="Ribonuclease Inhibitor"/>
    <property type="match status" value="1"/>
</dbReference>
<accession>A0AAV4SAF1</accession>
<keyword evidence="2" id="KW-1185">Reference proteome</keyword>
<dbReference type="InterPro" id="IPR001611">
    <property type="entry name" value="Leu-rich_rpt"/>
</dbReference>
<reference evidence="1 2" key="1">
    <citation type="submission" date="2021-06" db="EMBL/GenBank/DDBJ databases">
        <title>Caerostris darwini draft genome.</title>
        <authorList>
            <person name="Kono N."/>
            <person name="Arakawa K."/>
        </authorList>
    </citation>
    <scope>NUCLEOTIDE SEQUENCE [LARGE SCALE GENOMIC DNA]</scope>
</reference>
<evidence type="ECO:0000313" key="2">
    <source>
        <dbReference type="Proteomes" id="UP001054837"/>
    </source>
</evidence>